<dbReference type="AlphaFoldDB" id="A0AAW2F7Q9"/>
<dbReference type="EMBL" id="JADYXP020000013">
    <property type="protein sequence ID" value="KAL0110933.1"/>
    <property type="molecule type" value="Genomic_DNA"/>
</dbReference>
<dbReference type="Proteomes" id="UP001430953">
    <property type="component" value="Unassembled WGS sequence"/>
</dbReference>
<name>A0AAW2F7Q9_9HYME</name>
<comment type="caution">
    <text evidence="2">The sequence shown here is derived from an EMBL/GenBank/DDBJ whole genome shotgun (WGS) entry which is preliminary data.</text>
</comment>
<keyword evidence="3" id="KW-1185">Reference proteome</keyword>
<gene>
    <name evidence="2" type="ORF">PUN28_012769</name>
</gene>
<organism evidence="2 3">
    <name type="scientific">Cardiocondyla obscurior</name>
    <dbReference type="NCBI Taxonomy" id="286306"/>
    <lineage>
        <taxon>Eukaryota</taxon>
        <taxon>Metazoa</taxon>
        <taxon>Ecdysozoa</taxon>
        <taxon>Arthropoda</taxon>
        <taxon>Hexapoda</taxon>
        <taxon>Insecta</taxon>
        <taxon>Pterygota</taxon>
        <taxon>Neoptera</taxon>
        <taxon>Endopterygota</taxon>
        <taxon>Hymenoptera</taxon>
        <taxon>Apocrita</taxon>
        <taxon>Aculeata</taxon>
        <taxon>Formicoidea</taxon>
        <taxon>Formicidae</taxon>
        <taxon>Myrmicinae</taxon>
        <taxon>Cardiocondyla</taxon>
    </lineage>
</organism>
<proteinExistence type="predicted"/>
<evidence type="ECO:0000256" key="1">
    <source>
        <dbReference type="SAM" id="MobiDB-lite"/>
    </source>
</evidence>
<evidence type="ECO:0000313" key="2">
    <source>
        <dbReference type="EMBL" id="KAL0110933.1"/>
    </source>
</evidence>
<protein>
    <submittedName>
        <fullName evidence="2">Uncharacterized protein</fullName>
    </submittedName>
</protein>
<reference evidence="2 3" key="1">
    <citation type="submission" date="2023-03" db="EMBL/GenBank/DDBJ databases">
        <title>High recombination rates correlate with genetic variation in Cardiocondyla obscurior ants.</title>
        <authorList>
            <person name="Errbii M."/>
        </authorList>
    </citation>
    <scope>NUCLEOTIDE SEQUENCE [LARGE SCALE GENOMIC DNA]</scope>
    <source>
        <strain evidence="2">Alpha-2009</strain>
        <tissue evidence="2">Whole body</tissue>
    </source>
</reference>
<accession>A0AAW2F7Q9</accession>
<feature type="region of interest" description="Disordered" evidence="1">
    <location>
        <begin position="1"/>
        <end position="30"/>
    </location>
</feature>
<sequence>MRKERTKSPALRRSLCPQQARRGGGGEGNDLFCDTRSARGCINLSARMKNRSWGARYRSRGIAVRFTCVPLINSITAGRSVNCKQIYCIAKPLIVRLTPVNRPERSSRFRHFCFLSMCRS</sequence>
<evidence type="ECO:0000313" key="3">
    <source>
        <dbReference type="Proteomes" id="UP001430953"/>
    </source>
</evidence>